<dbReference type="AlphaFoldDB" id="A0A640UUR7"/>
<protein>
    <submittedName>
        <fullName evidence="2">Uncharacterized protein</fullName>
    </submittedName>
</protein>
<comment type="caution">
    <text evidence="2">The sequence shown here is derived from an EMBL/GenBank/DDBJ whole genome shotgun (WGS) entry which is preliminary data.</text>
</comment>
<reference evidence="2 3" key="1">
    <citation type="submission" date="2019-12" db="EMBL/GenBank/DDBJ databases">
        <title>Whole genome shotgun sequence of Streptomyces tubercidicus NBRC 13090.</title>
        <authorList>
            <person name="Ichikawa N."/>
            <person name="Kimura A."/>
            <person name="Kitahashi Y."/>
            <person name="Komaki H."/>
            <person name="Tamura T."/>
        </authorList>
    </citation>
    <scope>NUCLEOTIDE SEQUENCE [LARGE SCALE GENOMIC DNA]</scope>
    <source>
        <strain evidence="2 3">NBRC 13090</strain>
    </source>
</reference>
<evidence type="ECO:0000256" key="1">
    <source>
        <dbReference type="SAM" id="MobiDB-lite"/>
    </source>
</evidence>
<feature type="compositionally biased region" description="Basic and acidic residues" evidence="1">
    <location>
        <begin position="64"/>
        <end position="89"/>
    </location>
</feature>
<accession>A0A640UUR7</accession>
<dbReference type="OrthoDB" id="4557493at2"/>
<dbReference type="GeneID" id="96283613"/>
<dbReference type="Proteomes" id="UP000431826">
    <property type="component" value="Unassembled WGS sequence"/>
</dbReference>
<name>A0A640UUR7_9ACTN</name>
<sequence length="103" mass="11297">MEAVAASVVAVLGTLLGSGVTHVLQTRATDRSERFARAERLRQERTGRGADRPGGAPDGSGTTRDVRTWDVRTWDVRTRDMRTRQRDDTGVEPPPALLPSLTQ</sequence>
<evidence type="ECO:0000313" key="3">
    <source>
        <dbReference type="Proteomes" id="UP000431826"/>
    </source>
</evidence>
<dbReference type="RefSeq" id="WP_159743790.1">
    <property type="nucleotide sequence ID" value="NZ_BLIR01000001.1"/>
</dbReference>
<feature type="compositionally biased region" description="Basic and acidic residues" evidence="1">
    <location>
        <begin position="34"/>
        <end position="51"/>
    </location>
</feature>
<proteinExistence type="predicted"/>
<keyword evidence="3" id="KW-1185">Reference proteome</keyword>
<gene>
    <name evidence="2" type="ORF">Stube_24890</name>
</gene>
<feature type="region of interest" description="Disordered" evidence="1">
    <location>
        <begin position="34"/>
        <end position="103"/>
    </location>
</feature>
<dbReference type="EMBL" id="BLIR01000001">
    <property type="protein sequence ID" value="GFE37816.1"/>
    <property type="molecule type" value="Genomic_DNA"/>
</dbReference>
<evidence type="ECO:0000313" key="2">
    <source>
        <dbReference type="EMBL" id="GFE37816.1"/>
    </source>
</evidence>
<organism evidence="2 3">
    <name type="scientific">Streptomyces tubercidicus</name>
    <dbReference type="NCBI Taxonomy" id="47759"/>
    <lineage>
        <taxon>Bacteria</taxon>
        <taxon>Bacillati</taxon>
        <taxon>Actinomycetota</taxon>
        <taxon>Actinomycetes</taxon>
        <taxon>Kitasatosporales</taxon>
        <taxon>Streptomycetaceae</taxon>
        <taxon>Streptomyces</taxon>
    </lineage>
</organism>